<feature type="chain" id="PRO_5039346796" evidence="1">
    <location>
        <begin position="23"/>
        <end position="235"/>
    </location>
</feature>
<dbReference type="AlphaFoldDB" id="A0A9D4RGK3"/>
<organism evidence="2 3">
    <name type="scientific">Dreissena polymorpha</name>
    <name type="common">Zebra mussel</name>
    <name type="synonym">Mytilus polymorpha</name>
    <dbReference type="NCBI Taxonomy" id="45954"/>
    <lineage>
        <taxon>Eukaryota</taxon>
        <taxon>Metazoa</taxon>
        <taxon>Spiralia</taxon>
        <taxon>Lophotrochozoa</taxon>
        <taxon>Mollusca</taxon>
        <taxon>Bivalvia</taxon>
        <taxon>Autobranchia</taxon>
        <taxon>Heteroconchia</taxon>
        <taxon>Euheterodonta</taxon>
        <taxon>Imparidentia</taxon>
        <taxon>Neoheterodontei</taxon>
        <taxon>Myida</taxon>
        <taxon>Dreissenoidea</taxon>
        <taxon>Dreissenidae</taxon>
        <taxon>Dreissena</taxon>
    </lineage>
</organism>
<reference evidence="2" key="1">
    <citation type="journal article" date="2019" name="bioRxiv">
        <title>The Genome of the Zebra Mussel, Dreissena polymorpha: A Resource for Invasive Species Research.</title>
        <authorList>
            <person name="McCartney M.A."/>
            <person name="Auch B."/>
            <person name="Kono T."/>
            <person name="Mallez S."/>
            <person name="Zhang Y."/>
            <person name="Obille A."/>
            <person name="Becker A."/>
            <person name="Abrahante J.E."/>
            <person name="Garbe J."/>
            <person name="Badalamenti J.P."/>
            <person name="Herman A."/>
            <person name="Mangelson H."/>
            <person name="Liachko I."/>
            <person name="Sullivan S."/>
            <person name="Sone E.D."/>
            <person name="Koren S."/>
            <person name="Silverstein K.A.T."/>
            <person name="Beckman K.B."/>
            <person name="Gohl D.M."/>
        </authorList>
    </citation>
    <scope>NUCLEOTIDE SEQUENCE</scope>
    <source>
        <strain evidence="2">Duluth1</strain>
        <tissue evidence="2">Whole animal</tissue>
    </source>
</reference>
<proteinExistence type="predicted"/>
<reference evidence="2" key="2">
    <citation type="submission" date="2020-11" db="EMBL/GenBank/DDBJ databases">
        <authorList>
            <person name="McCartney M.A."/>
            <person name="Auch B."/>
            <person name="Kono T."/>
            <person name="Mallez S."/>
            <person name="Becker A."/>
            <person name="Gohl D.M."/>
            <person name="Silverstein K.A.T."/>
            <person name="Koren S."/>
            <person name="Bechman K.B."/>
            <person name="Herman A."/>
            <person name="Abrahante J.E."/>
            <person name="Garbe J."/>
        </authorList>
    </citation>
    <scope>NUCLEOTIDE SEQUENCE</scope>
    <source>
        <strain evidence="2">Duluth1</strain>
        <tissue evidence="2">Whole animal</tissue>
    </source>
</reference>
<accession>A0A9D4RGK3</accession>
<name>A0A9D4RGK3_DREPO</name>
<sequence>MMNLNWIIELCAVLISAECVQSNDPLINVSPLCKSNLVVTCNASSGLYGYWTFYRSRNGSEDMENIGKVSDNERECEVTTLKTTQSTQCICIDANHVTCNIFDYMIAKPGHSWKCARHVHGSSLVSVSDVIPMEDINECTTTTQTATQIIKNESKMTESFENETSKVSTTEVMLTKTAGKENGITTEENEHKESPAKHDITHVSLMIAGSFVLFGLIESSIGSFPNALSKKRWCL</sequence>
<protein>
    <submittedName>
        <fullName evidence="2">Uncharacterized protein</fullName>
    </submittedName>
</protein>
<keyword evidence="1" id="KW-0732">Signal</keyword>
<dbReference type="Proteomes" id="UP000828390">
    <property type="component" value="Unassembled WGS sequence"/>
</dbReference>
<comment type="caution">
    <text evidence="2">The sequence shown here is derived from an EMBL/GenBank/DDBJ whole genome shotgun (WGS) entry which is preliminary data.</text>
</comment>
<evidence type="ECO:0000256" key="1">
    <source>
        <dbReference type="SAM" id="SignalP"/>
    </source>
</evidence>
<evidence type="ECO:0000313" key="2">
    <source>
        <dbReference type="EMBL" id="KAH3867736.1"/>
    </source>
</evidence>
<feature type="signal peptide" evidence="1">
    <location>
        <begin position="1"/>
        <end position="22"/>
    </location>
</feature>
<keyword evidence="3" id="KW-1185">Reference proteome</keyword>
<gene>
    <name evidence="2" type="ORF">DPMN_030871</name>
</gene>
<evidence type="ECO:0000313" key="3">
    <source>
        <dbReference type="Proteomes" id="UP000828390"/>
    </source>
</evidence>
<dbReference type="EMBL" id="JAIWYP010000002">
    <property type="protein sequence ID" value="KAH3867736.1"/>
    <property type="molecule type" value="Genomic_DNA"/>
</dbReference>